<dbReference type="AlphaFoldDB" id="A0A011VU08"/>
<dbReference type="Proteomes" id="UP000021369">
    <property type="component" value="Unassembled WGS sequence"/>
</dbReference>
<dbReference type="EMBL" id="JEOB01000003">
    <property type="protein sequence ID" value="EXM39138.1"/>
    <property type="molecule type" value="Genomic_DNA"/>
</dbReference>
<evidence type="ECO:0000313" key="2">
    <source>
        <dbReference type="EMBL" id="EXM39138.1"/>
    </source>
</evidence>
<accession>A0A011VU08</accession>
<proteinExistence type="predicted"/>
<reference evidence="1 3" key="1">
    <citation type="submission" date="2013-06" db="EMBL/GenBank/DDBJ databases">
        <title>Rumen cellulosomics: divergent fiber-degrading strategies revealed by comparative genome-wide analysis of six Ruminococcal strains.</title>
        <authorList>
            <person name="Dassa B."/>
            <person name="Borovok I."/>
            <person name="Lamed R."/>
            <person name="Flint H."/>
            <person name="Yeoman C.J."/>
            <person name="White B."/>
            <person name="Bayer E.A."/>
        </authorList>
    </citation>
    <scope>NUCLEOTIDE SEQUENCE [LARGE SCALE GENOMIC DNA]</scope>
    <source>
        <strain evidence="1 3">SY3</strain>
    </source>
</reference>
<protein>
    <submittedName>
        <fullName evidence="1">Uncharacterized protein</fullName>
    </submittedName>
</protein>
<evidence type="ECO:0000313" key="3">
    <source>
        <dbReference type="Proteomes" id="UP000021369"/>
    </source>
</evidence>
<dbReference type="PATRIC" id="fig|1341156.4.peg.2139"/>
<dbReference type="EMBL" id="JEOB01000004">
    <property type="protein sequence ID" value="EXM38751.1"/>
    <property type="molecule type" value="Genomic_DNA"/>
</dbReference>
<dbReference type="OrthoDB" id="1830797at2"/>
<sequence length="137" mass="16075">MERMTWSAEDYKYIDEKYYAGFEGEEEYVFFTCDEKGIRRGYGIWDGYLGAVVDGIKPEEYGFIGLQLYYHVDMLNEELCPDDVYEFKDPVTVYRQLAAVDKTKLRFLPKSGEVLDVLKKLFRDAAETGKPVCVYYF</sequence>
<comment type="caution">
    <text evidence="1">The sequence shown here is derived from an EMBL/GenBank/DDBJ whole genome shotgun (WGS) entry which is preliminary data.</text>
</comment>
<organism evidence="1 3">
    <name type="scientific">Ruminococcus albus SY3</name>
    <dbReference type="NCBI Taxonomy" id="1341156"/>
    <lineage>
        <taxon>Bacteria</taxon>
        <taxon>Bacillati</taxon>
        <taxon>Bacillota</taxon>
        <taxon>Clostridia</taxon>
        <taxon>Eubacteriales</taxon>
        <taxon>Oscillospiraceae</taxon>
        <taxon>Ruminococcus</taxon>
    </lineage>
</organism>
<gene>
    <name evidence="2" type="ORF">RASY3_10975</name>
    <name evidence="1" type="ORF">RASY3_19665</name>
</gene>
<evidence type="ECO:0000313" key="1">
    <source>
        <dbReference type="EMBL" id="EXM38751.1"/>
    </source>
</evidence>
<name>A0A011VU08_RUMAL</name>
<dbReference type="RefSeq" id="WP_037288114.1">
    <property type="nucleotide sequence ID" value="NZ_JEOB01000003.1"/>
</dbReference>
<keyword evidence="3" id="KW-1185">Reference proteome</keyword>